<name>A0A1X3J3K2_ECOLX</name>
<evidence type="ECO:0000259" key="8">
    <source>
        <dbReference type="SMART" id="SM00858"/>
    </source>
</evidence>
<dbReference type="GO" id="GO:0042597">
    <property type="term" value="C:periplasmic space"/>
    <property type="evidence" value="ECO:0007669"/>
    <property type="project" value="UniProtKB-SubCell"/>
</dbReference>
<evidence type="ECO:0000256" key="4">
    <source>
        <dbReference type="ARBA" id="ARBA00022729"/>
    </source>
</evidence>
<dbReference type="SMART" id="SM00858">
    <property type="entry name" value="SAF"/>
    <property type="match status" value="1"/>
</dbReference>
<keyword evidence="9" id="KW-0282">Flagellum</keyword>
<dbReference type="AlphaFoldDB" id="A0A1X3J3K2"/>
<dbReference type="EMBL" id="ADIZ01000015">
    <property type="protein sequence ID" value="OSK95481.1"/>
    <property type="molecule type" value="Genomic_DNA"/>
</dbReference>
<keyword evidence="7" id="KW-1005">Bacterial flagellum biogenesis</keyword>
<evidence type="ECO:0000256" key="1">
    <source>
        <dbReference type="ARBA" id="ARBA00004418"/>
    </source>
</evidence>
<feature type="domain" description="SAF" evidence="8">
    <location>
        <begin position="116"/>
        <end position="178"/>
    </location>
</feature>
<dbReference type="InterPro" id="IPR013974">
    <property type="entry name" value="SAF"/>
</dbReference>
<dbReference type="Proteomes" id="UP000193942">
    <property type="component" value="Unassembled WGS sequence"/>
</dbReference>
<comment type="function">
    <text evidence="6 7">Involved in the assembly process of the P-ring formation. It may associate with FlgF on the rod constituting a structure essential for the P-ring assembly or may act as a modulator protein for the P-ring assembly.</text>
</comment>
<comment type="similarity">
    <text evidence="2 7">Belongs to the FlgA family.</text>
</comment>
<evidence type="ECO:0000256" key="5">
    <source>
        <dbReference type="ARBA" id="ARBA00022764"/>
    </source>
</evidence>
<reference evidence="9 10" key="1">
    <citation type="submission" date="2010-04" db="EMBL/GenBank/DDBJ databases">
        <title>The Genome Sequence of Escherichia coli TA447.</title>
        <authorList>
            <consortium name="The Broad Institute Genome Sequencing Platform"/>
            <consortium name="The Broad Institute Genome Sequencing Center for Infectious Disease"/>
            <person name="Feldgarden M."/>
            <person name="Gordon D.M."/>
            <person name="Johnson J.R."/>
            <person name="Johnston B.D."/>
            <person name="Young S."/>
            <person name="Zeng Q."/>
            <person name="Koehrsen M."/>
            <person name="Alvarado L."/>
            <person name="Berlin A.M."/>
            <person name="Borenstein D."/>
            <person name="Chapman S.B."/>
            <person name="Chen Z."/>
            <person name="Engels R."/>
            <person name="Freedman E."/>
            <person name="Gellesch M."/>
            <person name="Goldberg J."/>
            <person name="Griggs A."/>
            <person name="Gujja S."/>
            <person name="Heilman E.R."/>
            <person name="Heiman D.I."/>
            <person name="Hepburn T.A."/>
            <person name="Howarth C."/>
            <person name="Jen D."/>
            <person name="Larson L."/>
            <person name="Mehta T."/>
            <person name="Park D."/>
            <person name="Pearson M."/>
            <person name="Richards J."/>
            <person name="Roberts A."/>
            <person name="Saif S."/>
            <person name="Shea T.D."/>
            <person name="Shenoy N."/>
            <person name="Sisk P."/>
            <person name="Stolte C."/>
            <person name="Sykes S.N."/>
            <person name="Walk T."/>
            <person name="White J."/>
            <person name="Yandava C."/>
            <person name="Haas B."/>
            <person name="Henn M.R."/>
            <person name="Nusbaum C."/>
            <person name="Birren B."/>
        </authorList>
    </citation>
    <scope>NUCLEOTIDE SEQUENCE [LARGE SCALE GENOMIC DNA]</scope>
    <source>
        <strain evidence="9 10">TA447</strain>
    </source>
</reference>
<dbReference type="NCBIfam" id="TIGR03170">
    <property type="entry name" value="flgA_cterm"/>
    <property type="match status" value="1"/>
</dbReference>
<dbReference type="Gene3D" id="3.90.1210.10">
    <property type="entry name" value="Antifreeze-like/N-acetylneuraminic acid synthase C-terminal domain"/>
    <property type="match status" value="1"/>
</dbReference>
<keyword evidence="5 7" id="KW-0574">Periplasm</keyword>
<dbReference type="CDD" id="cd11614">
    <property type="entry name" value="SAF_CpaB_FlgA_like"/>
    <property type="match status" value="1"/>
</dbReference>
<evidence type="ECO:0000256" key="3">
    <source>
        <dbReference type="ARBA" id="ARBA00014754"/>
    </source>
</evidence>
<dbReference type="Pfam" id="PF13144">
    <property type="entry name" value="ChapFlgA"/>
    <property type="match status" value="1"/>
</dbReference>
<dbReference type="InterPro" id="IPR017585">
    <property type="entry name" value="SAF_FlgA"/>
</dbReference>
<comment type="subcellular location">
    <subcellularLocation>
        <location evidence="1 7">Periplasm</location>
    </subcellularLocation>
</comment>
<protein>
    <recommendedName>
        <fullName evidence="3 7">Flagella basal body P-ring formation protein FlgA</fullName>
    </recommendedName>
</protein>
<dbReference type="PANTHER" id="PTHR36307">
    <property type="entry name" value="FLAGELLA BASAL BODY P-RING FORMATION PROTEIN FLGA"/>
    <property type="match status" value="1"/>
</dbReference>
<keyword evidence="9" id="KW-0966">Cell projection</keyword>
<dbReference type="PANTHER" id="PTHR36307:SF1">
    <property type="entry name" value="FLAGELLA BASAL BODY P-RING FORMATION PROTEIN FLGA"/>
    <property type="match status" value="1"/>
</dbReference>
<dbReference type="InterPro" id="IPR039246">
    <property type="entry name" value="Flagellar_FlgA"/>
</dbReference>
<dbReference type="Gene3D" id="2.30.30.760">
    <property type="match status" value="1"/>
</dbReference>
<evidence type="ECO:0000256" key="6">
    <source>
        <dbReference type="ARBA" id="ARBA00025643"/>
    </source>
</evidence>
<evidence type="ECO:0000256" key="7">
    <source>
        <dbReference type="RuleBase" id="RU362063"/>
    </source>
</evidence>
<evidence type="ECO:0000313" key="9">
    <source>
        <dbReference type="EMBL" id="OSK95481.1"/>
    </source>
</evidence>
<proteinExistence type="inferred from homology"/>
<evidence type="ECO:0000256" key="2">
    <source>
        <dbReference type="ARBA" id="ARBA00010474"/>
    </source>
</evidence>
<gene>
    <name evidence="9" type="ORF">ECXG_02022</name>
</gene>
<sequence>MPLMTIGDGYNSRCRNSWGAKMLAIKRSVAIIAILFSPLSAASNLTSQLHTFFSAQLVGVSDEVRVSIRTAPNLLPPCEQPLLSMSNNSRLWGNVNVLARCGNDKRYLQVNVQATGNYVVAAMPIVRGGKLEAGNVKLKRGRLDTLPPRTVLDINQLVDAVSLRDLSPDQPIQLTQFRQAWRVKAGQRVNVIASGDGFSANAEGQALNNAAVAQNARVRMVTGQVVSGVVDADGNILINL</sequence>
<keyword evidence="4" id="KW-0732">Signal</keyword>
<organism evidence="9 10">
    <name type="scientific">Escherichia coli TA447</name>
    <dbReference type="NCBI Taxonomy" id="656447"/>
    <lineage>
        <taxon>Bacteria</taxon>
        <taxon>Pseudomonadati</taxon>
        <taxon>Pseudomonadota</taxon>
        <taxon>Gammaproteobacteria</taxon>
        <taxon>Enterobacterales</taxon>
        <taxon>Enterobacteriaceae</taxon>
        <taxon>Escherichia</taxon>
    </lineage>
</organism>
<evidence type="ECO:0000313" key="10">
    <source>
        <dbReference type="Proteomes" id="UP000193942"/>
    </source>
</evidence>
<dbReference type="GO" id="GO:0044780">
    <property type="term" value="P:bacterial-type flagellum assembly"/>
    <property type="evidence" value="ECO:0007669"/>
    <property type="project" value="InterPro"/>
</dbReference>
<comment type="caution">
    <text evidence="9">The sequence shown here is derived from an EMBL/GenBank/DDBJ whole genome shotgun (WGS) entry which is preliminary data.</text>
</comment>
<accession>A0A1X3J3K2</accession>
<keyword evidence="9" id="KW-0969">Cilium</keyword>